<name>A0A9Q1IR72_SYNKA</name>
<gene>
    <name evidence="1" type="ORF">SKAU_G00243950</name>
</gene>
<comment type="caution">
    <text evidence="1">The sequence shown here is derived from an EMBL/GenBank/DDBJ whole genome shotgun (WGS) entry which is preliminary data.</text>
</comment>
<dbReference type="Proteomes" id="UP001152622">
    <property type="component" value="Chromosome 9"/>
</dbReference>
<feature type="non-terminal residue" evidence="1">
    <location>
        <position position="1"/>
    </location>
</feature>
<sequence>VELAKALLRAAGGAVAGLPAQCGVQLLPGGLCHASGATPGPGAPDRHQASTVF</sequence>
<protein>
    <submittedName>
        <fullName evidence="1">Uncharacterized protein</fullName>
    </submittedName>
</protein>
<evidence type="ECO:0000313" key="1">
    <source>
        <dbReference type="EMBL" id="KAJ8349265.1"/>
    </source>
</evidence>
<dbReference type="EMBL" id="JAINUF010000009">
    <property type="protein sequence ID" value="KAJ8349265.1"/>
    <property type="molecule type" value="Genomic_DNA"/>
</dbReference>
<keyword evidence="2" id="KW-1185">Reference proteome</keyword>
<organism evidence="1 2">
    <name type="scientific">Synaphobranchus kaupii</name>
    <name type="common">Kaup's arrowtooth eel</name>
    <dbReference type="NCBI Taxonomy" id="118154"/>
    <lineage>
        <taxon>Eukaryota</taxon>
        <taxon>Metazoa</taxon>
        <taxon>Chordata</taxon>
        <taxon>Craniata</taxon>
        <taxon>Vertebrata</taxon>
        <taxon>Euteleostomi</taxon>
        <taxon>Actinopterygii</taxon>
        <taxon>Neopterygii</taxon>
        <taxon>Teleostei</taxon>
        <taxon>Anguilliformes</taxon>
        <taxon>Synaphobranchidae</taxon>
        <taxon>Synaphobranchus</taxon>
    </lineage>
</organism>
<proteinExistence type="predicted"/>
<evidence type="ECO:0000313" key="2">
    <source>
        <dbReference type="Proteomes" id="UP001152622"/>
    </source>
</evidence>
<accession>A0A9Q1IR72</accession>
<reference evidence="1" key="1">
    <citation type="journal article" date="2023" name="Science">
        <title>Genome structures resolve the early diversification of teleost fishes.</title>
        <authorList>
            <person name="Parey E."/>
            <person name="Louis A."/>
            <person name="Montfort J."/>
            <person name="Bouchez O."/>
            <person name="Roques C."/>
            <person name="Iampietro C."/>
            <person name="Lluch J."/>
            <person name="Castinel A."/>
            <person name="Donnadieu C."/>
            <person name="Desvignes T."/>
            <person name="Floi Bucao C."/>
            <person name="Jouanno E."/>
            <person name="Wen M."/>
            <person name="Mejri S."/>
            <person name="Dirks R."/>
            <person name="Jansen H."/>
            <person name="Henkel C."/>
            <person name="Chen W.J."/>
            <person name="Zahm M."/>
            <person name="Cabau C."/>
            <person name="Klopp C."/>
            <person name="Thompson A.W."/>
            <person name="Robinson-Rechavi M."/>
            <person name="Braasch I."/>
            <person name="Lecointre G."/>
            <person name="Bobe J."/>
            <person name="Postlethwait J.H."/>
            <person name="Berthelot C."/>
            <person name="Roest Crollius H."/>
            <person name="Guiguen Y."/>
        </authorList>
    </citation>
    <scope>NUCLEOTIDE SEQUENCE</scope>
    <source>
        <strain evidence="1">WJC10195</strain>
    </source>
</reference>
<dbReference type="AlphaFoldDB" id="A0A9Q1IR72"/>